<dbReference type="Proteomes" id="UP001228113">
    <property type="component" value="Chromosome"/>
</dbReference>
<gene>
    <name evidence="1" type="ORF">METESE_09440</name>
</gene>
<protein>
    <submittedName>
        <fullName evidence="1">Uncharacterized protein</fullName>
    </submittedName>
</protein>
<sequence length="139" mass="16291">MTTEKELREKLRKIEALFAGASTHGERAAAMAARDRILEKLREFESTERPIEMRFTLADGWQVRLFLALCRRYGLKPYRRHGQRRTTVMLSVVPRFVNDILWPEFSQLAEALGDYLEEATERIIREEVFRNTDADVMAD</sequence>
<dbReference type="AlphaFoldDB" id="A0AA48GMU1"/>
<accession>A0AA48GMU1</accession>
<organism evidence="1 2">
    <name type="scientific">Mesoterricola sediminis</name>
    <dbReference type="NCBI Taxonomy" id="2927980"/>
    <lineage>
        <taxon>Bacteria</taxon>
        <taxon>Pseudomonadati</taxon>
        <taxon>Acidobacteriota</taxon>
        <taxon>Holophagae</taxon>
        <taxon>Holophagales</taxon>
        <taxon>Holophagaceae</taxon>
        <taxon>Mesoterricola</taxon>
    </lineage>
</organism>
<name>A0AA48GMU1_9BACT</name>
<dbReference type="EMBL" id="AP027081">
    <property type="protein sequence ID" value="BDU75986.1"/>
    <property type="molecule type" value="Genomic_DNA"/>
</dbReference>
<dbReference type="KEGG" id="msea:METESE_09440"/>
<keyword evidence="2" id="KW-1185">Reference proteome</keyword>
<evidence type="ECO:0000313" key="2">
    <source>
        <dbReference type="Proteomes" id="UP001228113"/>
    </source>
</evidence>
<reference evidence="1" key="1">
    <citation type="journal article" date="2023" name="Int. J. Syst. Evol. Microbiol.">
        <title>Mesoterricola silvestris gen. nov., sp. nov., Mesoterricola sediminis sp. nov., Geothrix oryzae sp. nov., Geothrix edaphica sp. nov., Geothrix rubra sp. nov., and Geothrix limicola sp. nov., six novel members of Acidobacteriota isolated from soils.</title>
        <authorList>
            <person name="Itoh H."/>
            <person name="Sugisawa Y."/>
            <person name="Mise K."/>
            <person name="Xu Z."/>
            <person name="Kuniyasu M."/>
            <person name="Ushijima N."/>
            <person name="Kawano K."/>
            <person name="Kobayashi E."/>
            <person name="Shiratori Y."/>
            <person name="Masuda Y."/>
            <person name="Senoo K."/>
        </authorList>
    </citation>
    <scope>NUCLEOTIDE SEQUENCE</scope>
    <source>
        <strain evidence="1">W786</strain>
    </source>
</reference>
<evidence type="ECO:0000313" key="1">
    <source>
        <dbReference type="EMBL" id="BDU75986.1"/>
    </source>
</evidence>
<dbReference type="RefSeq" id="WP_243331591.1">
    <property type="nucleotide sequence ID" value="NZ_AP027081.1"/>
</dbReference>
<proteinExistence type="predicted"/>